<keyword evidence="10" id="KW-1185">Reference proteome</keyword>
<comment type="cofactor">
    <cofactor evidence="1 7">
        <name>heme</name>
        <dbReference type="ChEBI" id="CHEBI:30413"/>
    </cofactor>
</comment>
<evidence type="ECO:0008006" key="11">
    <source>
        <dbReference type="Google" id="ProtNLM"/>
    </source>
</evidence>
<dbReference type="FunFam" id="1.10.630.10:FF:000036">
    <property type="entry name" value="CYtochrome P450 family"/>
    <property type="match status" value="1"/>
</dbReference>
<keyword evidence="7" id="KW-0349">Heme</keyword>
<evidence type="ECO:0000256" key="2">
    <source>
        <dbReference type="ARBA" id="ARBA00010617"/>
    </source>
</evidence>
<dbReference type="InterPro" id="IPR050182">
    <property type="entry name" value="Cytochrome_P450_fam2"/>
</dbReference>
<dbReference type="PANTHER" id="PTHR24300:SF375">
    <property type="entry name" value="CYTOCHROME P450 FAMILY"/>
    <property type="match status" value="1"/>
</dbReference>
<dbReference type="Proteomes" id="UP001487740">
    <property type="component" value="Unassembled WGS sequence"/>
</dbReference>
<keyword evidence="3 7" id="KW-0479">Metal-binding</keyword>
<evidence type="ECO:0000256" key="7">
    <source>
        <dbReference type="PIRSR" id="PIRSR602401-1"/>
    </source>
</evidence>
<dbReference type="GO" id="GO:0006805">
    <property type="term" value="P:xenobiotic metabolic process"/>
    <property type="evidence" value="ECO:0007669"/>
    <property type="project" value="TreeGrafter"/>
</dbReference>
<dbReference type="GO" id="GO:0016712">
    <property type="term" value="F:oxidoreductase activity, acting on paired donors, with incorporation or reduction of molecular oxygen, reduced flavin or flavoprotein as one donor, and incorporation of one atom of oxygen"/>
    <property type="evidence" value="ECO:0007669"/>
    <property type="project" value="TreeGrafter"/>
</dbReference>
<dbReference type="GO" id="GO:0005506">
    <property type="term" value="F:iron ion binding"/>
    <property type="evidence" value="ECO:0007669"/>
    <property type="project" value="InterPro"/>
</dbReference>
<protein>
    <recommendedName>
        <fullName evidence="11">Cytochrome P450 2L1</fullName>
    </recommendedName>
</protein>
<name>A0AAW0SRF8_SCYPA</name>
<keyword evidence="6" id="KW-0503">Monooxygenase</keyword>
<accession>A0AAW0SRF8</accession>
<evidence type="ECO:0000256" key="1">
    <source>
        <dbReference type="ARBA" id="ARBA00001971"/>
    </source>
</evidence>
<dbReference type="EMBL" id="JARAKH010000048">
    <property type="protein sequence ID" value="KAK8376747.1"/>
    <property type="molecule type" value="Genomic_DNA"/>
</dbReference>
<dbReference type="GO" id="GO:0006082">
    <property type="term" value="P:organic acid metabolic process"/>
    <property type="evidence" value="ECO:0007669"/>
    <property type="project" value="TreeGrafter"/>
</dbReference>
<reference evidence="9 10" key="1">
    <citation type="submission" date="2023-03" db="EMBL/GenBank/DDBJ databases">
        <title>High-quality genome of Scylla paramamosain provides insights in environmental adaptation.</title>
        <authorList>
            <person name="Zhang L."/>
        </authorList>
    </citation>
    <scope>NUCLEOTIDE SEQUENCE [LARGE SCALE GENOMIC DNA]</scope>
    <source>
        <strain evidence="9">LZ_2023a</strain>
        <tissue evidence="9">Muscle</tissue>
    </source>
</reference>
<dbReference type="PRINTS" id="PR00385">
    <property type="entry name" value="P450"/>
</dbReference>
<dbReference type="AlphaFoldDB" id="A0AAW0SRF8"/>
<dbReference type="InterPro" id="IPR001128">
    <property type="entry name" value="Cyt_P450"/>
</dbReference>
<evidence type="ECO:0000256" key="3">
    <source>
        <dbReference type="ARBA" id="ARBA00022723"/>
    </source>
</evidence>
<dbReference type="PANTHER" id="PTHR24300">
    <property type="entry name" value="CYTOCHROME P450 508A4-RELATED"/>
    <property type="match status" value="1"/>
</dbReference>
<proteinExistence type="inferred from homology"/>
<dbReference type="GO" id="GO:0005737">
    <property type="term" value="C:cytoplasm"/>
    <property type="evidence" value="ECO:0007669"/>
    <property type="project" value="TreeGrafter"/>
</dbReference>
<dbReference type="InterPro" id="IPR002401">
    <property type="entry name" value="Cyt_P450_E_grp-I"/>
</dbReference>
<keyword evidence="5 7" id="KW-0408">Iron</keyword>
<dbReference type="GO" id="GO:0020037">
    <property type="term" value="F:heme binding"/>
    <property type="evidence" value="ECO:0007669"/>
    <property type="project" value="InterPro"/>
</dbReference>
<evidence type="ECO:0000256" key="5">
    <source>
        <dbReference type="ARBA" id="ARBA00023004"/>
    </source>
</evidence>
<feature type="binding site" description="axial binding residue" evidence="7">
    <location>
        <position position="434"/>
    </location>
    <ligand>
        <name>heme</name>
        <dbReference type="ChEBI" id="CHEBI:30413"/>
    </ligand>
    <ligandPart>
        <name>Fe</name>
        <dbReference type="ChEBI" id="CHEBI:18248"/>
    </ligandPart>
</feature>
<feature type="chain" id="PRO_5043508540" description="Cytochrome P450 2L1" evidence="8">
    <location>
        <begin position="19"/>
        <end position="495"/>
    </location>
</feature>
<keyword evidence="8" id="KW-0732">Signal</keyword>
<evidence type="ECO:0000256" key="8">
    <source>
        <dbReference type="SAM" id="SignalP"/>
    </source>
</evidence>
<evidence type="ECO:0000256" key="4">
    <source>
        <dbReference type="ARBA" id="ARBA00023002"/>
    </source>
</evidence>
<evidence type="ECO:0000313" key="9">
    <source>
        <dbReference type="EMBL" id="KAK8376747.1"/>
    </source>
</evidence>
<comment type="caution">
    <text evidence="9">The sequence shown here is derived from an EMBL/GenBank/DDBJ whole genome shotgun (WGS) entry which is preliminary data.</text>
</comment>
<dbReference type="Gene3D" id="1.10.630.10">
    <property type="entry name" value="Cytochrome P450"/>
    <property type="match status" value="1"/>
</dbReference>
<evidence type="ECO:0000313" key="10">
    <source>
        <dbReference type="Proteomes" id="UP001487740"/>
    </source>
</evidence>
<sequence length="495" mass="56840">MLVEAVIIILSLFCLYFAFRKPPGLPPGVWGLPILGKFPSTSVRFGDQVKALRPLYGDLISWRVGSRLLVFLCNQHLIKLALSKQEFTNRPDFSTFLIYSRGSFQGVIFGNGAKWQIHRRFVLRHLRNLGMGKNKVEHDIQEEAMLLVQDLKNHTDKDETLPMSIGLAALNVIWKMVASTRFKMDDPQALEFIRLVWSVNDTFQGSVTLFNFFPWLESYSPRWLQERLGLKKLQDTTEELYNIAKKYVKQHEEEHEPNNERDLIAQYLSAMKGEENEDSVLSVKELLVVVVDLFLAGTETTSSTLRWAILYLAKYPEIQRRVQREIDEVLPRGTIPQYHDRTKLPYFEAVLSEVNRIVSLSPLGIPHVASQDTQLESYIIPKGAVLLPHLECCHKDPELWEKPDQFYPEHFLDAEGKFVNREGLMPFAVGRRVCLGESLARVEVVVFLAALLQNFTFTAPEGEPLSTENDPKEITLNSPKPYRITITERKIEAEK</sequence>
<dbReference type="Pfam" id="PF00067">
    <property type="entry name" value="p450"/>
    <property type="match status" value="1"/>
</dbReference>
<dbReference type="PRINTS" id="PR00463">
    <property type="entry name" value="EP450I"/>
</dbReference>
<organism evidence="9 10">
    <name type="scientific">Scylla paramamosain</name>
    <name type="common">Mud crab</name>
    <dbReference type="NCBI Taxonomy" id="85552"/>
    <lineage>
        <taxon>Eukaryota</taxon>
        <taxon>Metazoa</taxon>
        <taxon>Ecdysozoa</taxon>
        <taxon>Arthropoda</taxon>
        <taxon>Crustacea</taxon>
        <taxon>Multicrustacea</taxon>
        <taxon>Malacostraca</taxon>
        <taxon>Eumalacostraca</taxon>
        <taxon>Eucarida</taxon>
        <taxon>Decapoda</taxon>
        <taxon>Pleocyemata</taxon>
        <taxon>Brachyura</taxon>
        <taxon>Eubrachyura</taxon>
        <taxon>Portunoidea</taxon>
        <taxon>Portunidae</taxon>
        <taxon>Portuninae</taxon>
        <taxon>Scylla</taxon>
    </lineage>
</organism>
<feature type="signal peptide" evidence="8">
    <location>
        <begin position="1"/>
        <end position="18"/>
    </location>
</feature>
<comment type="similarity">
    <text evidence="2">Belongs to the cytochrome P450 family.</text>
</comment>
<gene>
    <name evidence="9" type="ORF">O3P69_009990</name>
</gene>
<dbReference type="SUPFAM" id="SSF48264">
    <property type="entry name" value="Cytochrome P450"/>
    <property type="match status" value="1"/>
</dbReference>
<keyword evidence="4" id="KW-0560">Oxidoreductase</keyword>
<evidence type="ECO:0000256" key="6">
    <source>
        <dbReference type="ARBA" id="ARBA00023033"/>
    </source>
</evidence>
<dbReference type="InterPro" id="IPR036396">
    <property type="entry name" value="Cyt_P450_sf"/>
</dbReference>